<dbReference type="OrthoDB" id="773993at2759"/>
<dbReference type="PANTHER" id="PTHR36707:SF1">
    <property type="entry name" value="T20M3.17 PROTEIN"/>
    <property type="match status" value="1"/>
</dbReference>
<dbReference type="Proteomes" id="UP000554482">
    <property type="component" value="Unassembled WGS sequence"/>
</dbReference>
<name>A0A7J6X0A5_THATH</name>
<dbReference type="AlphaFoldDB" id="A0A7J6X0A5"/>
<comment type="caution">
    <text evidence="1">The sequence shown here is derived from an EMBL/GenBank/DDBJ whole genome shotgun (WGS) entry which is preliminary data.</text>
</comment>
<organism evidence="1 2">
    <name type="scientific">Thalictrum thalictroides</name>
    <name type="common">Rue-anemone</name>
    <name type="synonym">Anemone thalictroides</name>
    <dbReference type="NCBI Taxonomy" id="46969"/>
    <lineage>
        <taxon>Eukaryota</taxon>
        <taxon>Viridiplantae</taxon>
        <taxon>Streptophyta</taxon>
        <taxon>Embryophyta</taxon>
        <taxon>Tracheophyta</taxon>
        <taxon>Spermatophyta</taxon>
        <taxon>Magnoliopsida</taxon>
        <taxon>Ranunculales</taxon>
        <taxon>Ranunculaceae</taxon>
        <taxon>Thalictroideae</taxon>
        <taxon>Thalictrum</taxon>
    </lineage>
</organism>
<proteinExistence type="predicted"/>
<accession>A0A7J6X0A5</accession>
<protein>
    <submittedName>
        <fullName evidence="1">Uncharacterized protein</fullName>
    </submittedName>
</protein>
<dbReference type="EMBL" id="JABWDY010008505">
    <property type="protein sequence ID" value="KAF5202160.1"/>
    <property type="molecule type" value="Genomic_DNA"/>
</dbReference>
<reference evidence="1 2" key="1">
    <citation type="submission" date="2020-06" db="EMBL/GenBank/DDBJ databases">
        <title>Transcriptomic and genomic resources for Thalictrum thalictroides and T. hernandezii: Facilitating candidate gene discovery in an emerging model plant lineage.</title>
        <authorList>
            <person name="Arias T."/>
            <person name="Riano-Pachon D.M."/>
            <person name="Di Stilio V.S."/>
        </authorList>
    </citation>
    <scope>NUCLEOTIDE SEQUENCE [LARGE SCALE GENOMIC DNA]</scope>
    <source>
        <strain evidence="2">cv. WT478/WT964</strain>
        <tissue evidence="1">Leaves</tissue>
    </source>
</reference>
<evidence type="ECO:0000313" key="2">
    <source>
        <dbReference type="Proteomes" id="UP000554482"/>
    </source>
</evidence>
<evidence type="ECO:0000313" key="1">
    <source>
        <dbReference type="EMBL" id="KAF5202160.1"/>
    </source>
</evidence>
<dbReference type="PANTHER" id="PTHR36707">
    <property type="entry name" value="T20M3.17 PROTEIN"/>
    <property type="match status" value="1"/>
</dbReference>
<sequence>MLLVRTASSSQFNSMTIMDGRYVGIAWKHENTSAAILAESEEDGVDDQVDIESWSDGGDCMWLFPDTKSPPLNFTDHLLIERFSSWLSMSRSLSFLSKSANSFFDGSRINPIKEASLLLERKANYIACQEDLDHEVTTWLLEPKWNGLEEISLGSSKEQSSYEDSSYCNSSWVSLSTEEDSSSWIWDVDNTGVCDILLDYEVTGWDIFQSELPSPLHMNRFNSLTESSDSCVSSVAENSLCCDLLSEALLETANIHDFDNDGPLFWPSESQFNWNSDVLFDCFCISPRRVGSGIGKSEKLCSTKSIILKLHSRKLKDRKEEFFSTRSKVPPNLDLQKKLVNKNMKRFSARPSKLSITSQDSTQKRPLGIKCTSLEEQTKIIPTNVLITDCRDLLEECFLSGRDVPIESLVGLKEFDGHEGVDEDFKEDSFFLDEPFDEKLRASREMEHMSKGGEEEE</sequence>
<gene>
    <name evidence="1" type="ORF">FRX31_008251</name>
</gene>
<keyword evidence="2" id="KW-1185">Reference proteome</keyword>